<dbReference type="InterPro" id="IPR009195">
    <property type="entry name" value="Uncharacterised_YjbK"/>
</dbReference>
<protein>
    <submittedName>
        <fullName evidence="2">Adenylate cyclase family protein</fullName>
    </submittedName>
</protein>
<proteinExistence type="predicted"/>
<gene>
    <name evidence="2" type="ORF">LC0644_0970</name>
</gene>
<evidence type="ECO:0000313" key="3">
    <source>
        <dbReference type="Proteomes" id="UP000032552"/>
    </source>
</evidence>
<dbReference type="CDD" id="cd07762">
    <property type="entry name" value="CYTH-like_Pase_1"/>
    <property type="match status" value="1"/>
</dbReference>
<dbReference type="EMBL" id="BAYM01000077">
    <property type="protein sequence ID" value="GAN36381.1"/>
    <property type="molecule type" value="Genomic_DNA"/>
</dbReference>
<dbReference type="Gene3D" id="2.40.320.10">
    <property type="entry name" value="Hypothetical Protein Pfu-838710-001"/>
    <property type="match status" value="1"/>
</dbReference>
<dbReference type="InterPro" id="IPR033469">
    <property type="entry name" value="CYTH-like_dom_sf"/>
</dbReference>
<evidence type="ECO:0000313" key="2">
    <source>
        <dbReference type="EMBL" id="GAN36381.1"/>
    </source>
</evidence>
<organism evidence="2 3">
    <name type="scientific">Lacticaseibacillus paracasei NRIC 0644</name>
    <dbReference type="NCBI Taxonomy" id="1435038"/>
    <lineage>
        <taxon>Bacteria</taxon>
        <taxon>Bacillati</taxon>
        <taxon>Bacillota</taxon>
        <taxon>Bacilli</taxon>
        <taxon>Lactobacillales</taxon>
        <taxon>Lactobacillaceae</taxon>
        <taxon>Lacticaseibacillus</taxon>
    </lineage>
</organism>
<dbReference type="SMART" id="SM01118">
    <property type="entry name" value="CYTH"/>
    <property type="match status" value="1"/>
</dbReference>
<dbReference type="PROSITE" id="PS51707">
    <property type="entry name" value="CYTH"/>
    <property type="match status" value="1"/>
</dbReference>
<sequence length="197" mass="22512">MSISREQEFKTTLTKTDFLAILNQFDFEPGFSQMNTYYDTPTGTVKKAGLGLRIRQFKDRAEQTLKVPNKNQHRDLEEITDPLTSVEARSLIDQGQLKTGQVTTALAAPEIDPAAVHPQTQAKTTRRVAHLKAGLLTLDQTFYMDNTSDFELEMEYHDLPQAQAFYDTLLHQFNIEKRPVINKVQRAFMHVHDSQAD</sequence>
<dbReference type="SUPFAM" id="SSF55154">
    <property type="entry name" value="CYTH-like phosphatases"/>
    <property type="match status" value="1"/>
</dbReference>
<dbReference type="InterPro" id="IPR023577">
    <property type="entry name" value="CYTH_domain"/>
</dbReference>
<comment type="caution">
    <text evidence="2">The sequence shown here is derived from an EMBL/GenBank/DDBJ whole genome shotgun (WGS) entry which is preliminary data.</text>
</comment>
<evidence type="ECO:0000259" key="1">
    <source>
        <dbReference type="PROSITE" id="PS51707"/>
    </source>
</evidence>
<feature type="domain" description="CYTH" evidence="1">
    <location>
        <begin position="4"/>
        <end position="194"/>
    </location>
</feature>
<dbReference type="Proteomes" id="UP000032552">
    <property type="component" value="Unassembled WGS sequence"/>
</dbReference>
<accession>A0A0C9PN50</accession>
<name>A0A0C9PN50_LACPA</name>
<reference evidence="3" key="1">
    <citation type="submission" date="2014-05" db="EMBL/GenBank/DDBJ databases">
        <title>Whole genome sequencing of Lactobacillus casei NRIC0644.</title>
        <authorList>
            <person name="Atarashi H."/>
            <person name="Yoshida Y."/>
            <person name="Fujimura S."/>
            <person name="Tanaka N."/>
            <person name="Shiwa Y."/>
            <person name="Yoshikawa H."/>
            <person name="Okada S."/>
            <person name="Nakagawa J."/>
        </authorList>
    </citation>
    <scope>NUCLEOTIDE SEQUENCE [LARGE SCALE GENOMIC DNA]</scope>
    <source>
        <strain evidence="3">NRIC0644</strain>
    </source>
</reference>
<dbReference type="RefSeq" id="WP_045624764.1">
    <property type="nucleotide sequence ID" value="NZ_BAYM01000077.1"/>
</dbReference>
<dbReference type="AlphaFoldDB" id="A0A0C9PN50"/>
<dbReference type="Pfam" id="PF01928">
    <property type="entry name" value="CYTH"/>
    <property type="match status" value="1"/>
</dbReference>